<accession>A0AAV2N8S0</accession>
<evidence type="ECO:0000256" key="1">
    <source>
        <dbReference type="ARBA" id="ARBA00006137"/>
    </source>
</evidence>
<feature type="coiled-coil region" evidence="2">
    <location>
        <begin position="72"/>
        <end position="106"/>
    </location>
</feature>
<reference evidence="3" key="1">
    <citation type="submission" date="2024-04" db="EMBL/GenBank/DDBJ databases">
        <authorList>
            <consortium name="Molecular Ecology Group"/>
        </authorList>
    </citation>
    <scope>NUCLEOTIDE SEQUENCE</scope>
</reference>
<dbReference type="Proteomes" id="UP001497644">
    <property type="component" value="Chromosome 11"/>
</dbReference>
<dbReference type="InterPro" id="IPR028227">
    <property type="entry name" value="UPF0449"/>
</dbReference>
<evidence type="ECO:0000256" key="2">
    <source>
        <dbReference type="SAM" id="Coils"/>
    </source>
</evidence>
<dbReference type="EMBL" id="OZ034834">
    <property type="protein sequence ID" value="CAL1676076.1"/>
    <property type="molecule type" value="Genomic_DNA"/>
</dbReference>
<evidence type="ECO:0000313" key="3">
    <source>
        <dbReference type="EMBL" id="CAL1676076.1"/>
    </source>
</evidence>
<evidence type="ECO:0000313" key="4">
    <source>
        <dbReference type="Proteomes" id="UP001497644"/>
    </source>
</evidence>
<protein>
    <submittedName>
        <fullName evidence="3">Uncharacterized protein</fullName>
    </submittedName>
</protein>
<sequence length="111" mass="12945">MFSNKKNSLPPRPHLPNHEHMLEDLENAVVDDVAFKIINDLCIRESYGLTSINNSDDIYKKVKTYLNTKQQLRQLECTLRREGQQMQADNEEIKRLADDIRKQAQAALITY</sequence>
<comment type="similarity">
    <text evidence="1">Belongs to the UPF0449 family.</text>
</comment>
<dbReference type="PANTHER" id="PTHR34766">
    <property type="entry name" value="UPF0449 PROTEIN C19ORF25"/>
    <property type="match status" value="1"/>
</dbReference>
<dbReference type="Pfam" id="PF15136">
    <property type="entry name" value="UPF0449"/>
    <property type="match status" value="1"/>
</dbReference>
<gene>
    <name evidence="3" type="ORF">LPLAT_LOCUS2324</name>
</gene>
<organism evidence="3 4">
    <name type="scientific">Lasius platythorax</name>
    <dbReference type="NCBI Taxonomy" id="488582"/>
    <lineage>
        <taxon>Eukaryota</taxon>
        <taxon>Metazoa</taxon>
        <taxon>Ecdysozoa</taxon>
        <taxon>Arthropoda</taxon>
        <taxon>Hexapoda</taxon>
        <taxon>Insecta</taxon>
        <taxon>Pterygota</taxon>
        <taxon>Neoptera</taxon>
        <taxon>Endopterygota</taxon>
        <taxon>Hymenoptera</taxon>
        <taxon>Apocrita</taxon>
        <taxon>Aculeata</taxon>
        <taxon>Formicoidea</taxon>
        <taxon>Formicidae</taxon>
        <taxon>Formicinae</taxon>
        <taxon>Lasius</taxon>
        <taxon>Lasius</taxon>
    </lineage>
</organism>
<name>A0AAV2N8S0_9HYME</name>
<dbReference type="AlphaFoldDB" id="A0AAV2N8S0"/>
<proteinExistence type="inferred from homology"/>
<keyword evidence="4" id="KW-1185">Reference proteome</keyword>
<keyword evidence="2" id="KW-0175">Coiled coil</keyword>
<dbReference type="PANTHER" id="PTHR34766:SF1">
    <property type="entry name" value="UPF0449 PROTEIN C19ORF25"/>
    <property type="match status" value="1"/>
</dbReference>